<keyword evidence="3" id="KW-0658">Purine biosynthesis</keyword>
<gene>
    <name evidence="7" type="ORF">METZ01_LOCUS445437</name>
</gene>
<name>A0A382ZAS6_9ZZZZ</name>
<keyword evidence="2" id="KW-0547">Nucleotide-binding</keyword>
<dbReference type="SUPFAM" id="SSF55326">
    <property type="entry name" value="PurM N-terminal domain-like"/>
    <property type="match status" value="1"/>
</dbReference>
<keyword evidence="4" id="KW-0067">ATP-binding</keyword>
<dbReference type="InterPro" id="IPR041609">
    <property type="entry name" value="PurL_linker"/>
</dbReference>
<dbReference type="SUPFAM" id="SSF82697">
    <property type="entry name" value="PurS-like"/>
    <property type="match status" value="1"/>
</dbReference>
<dbReference type="PANTHER" id="PTHR10099:SF1">
    <property type="entry name" value="PHOSPHORIBOSYLFORMYLGLYCINAMIDINE SYNTHASE"/>
    <property type="match status" value="1"/>
</dbReference>
<evidence type="ECO:0000256" key="1">
    <source>
        <dbReference type="ARBA" id="ARBA00022598"/>
    </source>
</evidence>
<dbReference type="FunFam" id="1.10.8.750:FF:000002">
    <property type="entry name" value="Phosphoribosylformylglycinamidine synthase"/>
    <property type="match status" value="1"/>
</dbReference>
<evidence type="ECO:0000313" key="7">
    <source>
        <dbReference type="EMBL" id="SVD92583.1"/>
    </source>
</evidence>
<keyword evidence="1" id="KW-0436">Ligase</keyword>
<dbReference type="Gene3D" id="1.10.8.750">
    <property type="entry name" value="Phosphoribosylformylglycinamidine synthase, linker domain"/>
    <property type="match status" value="1"/>
</dbReference>
<dbReference type="InterPro" id="IPR040707">
    <property type="entry name" value="FGAR-AT_N"/>
</dbReference>
<dbReference type="AlphaFoldDB" id="A0A382ZAS6"/>
<evidence type="ECO:0000259" key="5">
    <source>
        <dbReference type="Pfam" id="PF18072"/>
    </source>
</evidence>
<dbReference type="InterPro" id="IPR036921">
    <property type="entry name" value="PurM-like_N_sf"/>
</dbReference>
<dbReference type="InterPro" id="IPR036604">
    <property type="entry name" value="PurS-like_sf"/>
</dbReference>
<feature type="non-terminal residue" evidence="7">
    <location>
        <position position="258"/>
    </location>
</feature>
<feature type="domain" description="Phosphoribosylformylglycinamidine synthase N-terminal" evidence="6">
    <location>
        <begin position="21"/>
        <end position="133"/>
    </location>
</feature>
<evidence type="ECO:0000256" key="3">
    <source>
        <dbReference type="ARBA" id="ARBA00022755"/>
    </source>
</evidence>
<sequence>VKTLQEKLQSKLPNLSLLFTEYIHFIESDTKLNSEDKSHLDILLNYAPSINTSNSIDSFIVTPRQGTISPWSSKATDIVHLCGLKQIKRLERGINYHFNRQLKAEELDIVLNIIMDKMTESYLNNIKNAGLLFNELEPTAHQNIDVILLGKSAIEKANIELGLALSEGEIEYLYNQFSALARNPTDIELMMFAQVNSEHCRHKIFNADWVIDKEVQDISLFGMIKNTYQQNPQGLLSVYSDNSAVMTGYESTYFEPNE</sequence>
<dbReference type="SUPFAM" id="SSF109736">
    <property type="entry name" value="FGAM synthase PurL, linker domain"/>
    <property type="match status" value="1"/>
</dbReference>
<dbReference type="Pfam" id="PF18076">
    <property type="entry name" value="FGAR-AT_N"/>
    <property type="match status" value="1"/>
</dbReference>
<dbReference type="GO" id="GO:0006164">
    <property type="term" value="P:purine nucleotide biosynthetic process"/>
    <property type="evidence" value="ECO:0007669"/>
    <property type="project" value="UniProtKB-KW"/>
</dbReference>
<protein>
    <recommendedName>
        <fullName evidence="8">Phosphoribosylformylglycinamidine synthase linker domain-containing protein</fullName>
    </recommendedName>
</protein>
<feature type="non-terminal residue" evidence="7">
    <location>
        <position position="1"/>
    </location>
</feature>
<dbReference type="GO" id="GO:0005524">
    <property type="term" value="F:ATP binding"/>
    <property type="evidence" value="ECO:0007669"/>
    <property type="project" value="UniProtKB-KW"/>
</dbReference>
<accession>A0A382ZAS6</accession>
<evidence type="ECO:0000256" key="2">
    <source>
        <dbReference type="ARBA" id="ARBA00022741"/>
    </source>
</evidence>
<dbReference type="Pfam" id="PF18072">
    <property type="entry name" value="FGAR-AT_linker"/>
    <property type="match status" value="1"/>
</dbReference>
<proteinExistence type="predicted"/>
<reference evidence="7" key="1">
    <citation type="submission" date="2018-05" db="EMBL/GenBank/DDBJ databases">
        <authorList>
            <person name="Lanie J.A."/>
            <person name="Ng W.-L."/>
            <person name="Kazmierczak K.M."/>
            <person name="Andrzejewski T.M."/>
            <person name="Davidsen T.M."/>
            <person name="Wayne K.J."/>
            <person name="Tettelin H."/>
            <person name="Glass J.I."/>
            <person name="Rusch D."/>
            <person name="Podicherti R."/>
            <person name="Tsui H.-C.T."/>
            <person name="Winkler M.E."/>
        </authorList>
    </citation>
    <scope>NUCLEOTIDE SEQUENCE</scope>
</reference>
<evidence type="ECO:0000256" key="4">
    <source>
        <dbReference type="ARBA" id="ARBA00022840"/>
    </source>
</evidence>
<dbReference type="EMBL" id="UINC01182392">
    <property type="protein sequence ID" value="SVD92583.1"/>
    <property type="molecule type" value="Genomic_DNA"/>
</dbReference>
<organism evidence="7">
    <name type="scientific">marine metagenome</name>
    <dbReference type="NCBI Taxonomy" id="408172"/>
    <lineage>
        <taxon>unclassified sequences</taxon>
        <taxon>metagenomes</taxon>
        <taxon>ecological metagenomes</taxon>
    </lineage>
</organism>
<feature type="domain" description="Phosphoribosylformylglycinamidine synthase linker" evidence="5">
    <location>
        <begin position="154"/>
        <end position="203"/>
    </location>
</feature>
<dbReference type="GO" id="GO:0004642">
    <property type="term" value="F:phosphoribosylformylglycinamidine synthase activity"/>
    <property type="evidence" value="ECO:0007669"/>
    <property type="project" value="TreeGrafter"/>
</dbReference>
<evidence type="ECO:0008006" key="8">
    <source>
        <dbReference type="Google" id="ProtNLM"/>
    </source>
</evidence>
<evidence type="ECO:0000259" key="6">
    <source>
        <dbReference type="Pfam" id="PF18076"/>
    </source>
</evidence>
<dbReference type="PANTHER" id="PTHR10099">
    <property type="entry name" value="PHOSPHORIBOSYLFORMYLGLYCINAMIDINE SYNTHASE"/>
    <property type="match status" value="1"/>
</dbReference>
<dbReference type="GO" id="GO:0005737">
    <property type="term" value="C:cytoplasm"/>
    <property type="evidence" value="ECO:0007669"/>
    <property type="project" value="TreeGrafter"/>
</dbReference>
<dbReference type="Gene3D" id="3.30.1330.10">
    <property type="entry name" value="PurM-like, N-terminal domain"/>
    <property type="match status" value="1"/>
</dbReference>